<evidence type="ECO:0000256" key="1">
    <source>
        <dbReference type="ARBA" id="ARBA00004496"/>
    </source>
</evidence>
<dbReference type="GO" id="GO:0006281">
    <property type="term" value="P:DNA repair"/>
    <property type="evidence" value="ECO:0007669"/>
    <property type="project" value="InterPro"/>
</dbReference>
<dbReference type="InterPro" id="IPR007581">
    <property type="entry name" value="Endonuclease-V"/>
</dbReference>
<dbReference type="GO" id="GO:0003727">
    <property type="term" value="F:single-stranded RNA binding"/>
    <property type="evidence" value="ECO:0007669"/>
    <property type="project" value="TreeGrafter"/>
</dbReference>
<dbReference type="PANTHER" id="PTHR28511">
    <property type="entry name" value="ENDONUCLEASE V"/>
    <property type="match status" value="1"/>
</dbReference>
<dbReference type="Pfam" id="PF04493">
    <property type="entry name" value="Endonuclease_5"/>
    <property type="match status" value="1"/>
</dbReference>
<reference evidence="6" key="1">
    <citation type="submission" date="2020-10" db="EMBL/GenBank/DDBJ databases">
        <authorList>
            <person name="Han B."/>
            <person name="Lu T."/>
            <person name="Zhao Q."/>
            <person name="Huang X."/>
            <person name="Zhao Y."/>
        </authorList>
    </citation>
    <scope>NUCLEOTIDE SEQUENCE</scope>
</reference>
<dbReference type="Proteomes" id="UP000604825">
    <property type="component" value="Unassembled WGS sequence"/>
</dbReference>
<dbReference type="OrthoDB" id="20018at2759"/>
<proteinExistence type="inferred from homology"/>
<keyword evidence="7" id="KW-1185">Reference proteome</keyword>
<dbReference type="AlphaFoldDB" id="A0A811SDY5"/>
<dbReference type="PANTHER" id="PTHR28511:SF1">
    <property type="entry name" value="ENDONUCLEASE V"/>
    <property type="match status" value="1"/>
</dbReference>
<evidence type="ECO:0000256" key="4">
    <source>
        <dbReference type="ARBA" id="ARBA00022759"/>
    </source>
</evidence>
<name>A0A811SDY5_9POAL</name>
<dbReference type="CDD" id="cd06559">
    <property type="entry name" value="Endonuclease_V"/>
    <property type="match status" value="1"/>
</dbReference>
<sequence>MDDAQGYQEGDDHDLVLQKQEWIKYAFIHLAPPVCNNLFSLAGLDSYILLVVWPYRTQDMLKSKLILEDEFAWSLPSVGSGSDEHESCKLKYIGGTDISFLKEDPATACAAVVVLNADTLEVVHEEFNVVRLQVPYIPGFLAFREAPILLGLLKKVKINAPHFYPQLLMVDGNGLIHPRGFGLACHLGVLADVPTIGVGKNLHHVDGLNQSEVRRLFESKENCNKELILLTGQSGTKWGMALRSCPGSSKPIYVSVGHRISLDSATEIVKSCCKYRVPEPTRQADIRSKAFLQKLQKPRQ</sequence>
<organism evidence="6 7">
    <name type="scientific">Miscanthus lutarioriparius</name>
    <dbReference type="NCBI Taxonomy" id="422564"/>
    <lineage>
        <taxon>Eukaryota</taxon>
        <taxon>Viridiplantae</taxon>
        <taxon>Streptophyta</taxon>
        <taxon>Embryophyta</taxon>
        <taxon>Tracheophyta</taxon>
        <taxon>Spermatophyta</taxon>
        <taxon>Magnoliopsida</taxon>
        <taxon>Liliopsida</taxon>
        <taxon>Poales</taxon>
        <taxon>Poaceae</taxon>
        <taxon>PACMAD clade</taxon>
        <taxon>Panicoideae</taxon>
        <taxon>Andropogonodae</taxon>
        <taxon>Andropogoneae</taxon>
        <taxon>Saccharinae</taxon>
        <taxon>Miscanthus</taxon>
    </lineage>
</organism>
<evidence type="ECO:0000313" key="7">
    <source>
        <dbReference type="Proteomes" id="UP000604825"/>
    </source>
</evidence>
<protein>
    <recommendedName>
        <fullName evidence="8">Endonuclease V</fullName>
    </recommendedName>
</protein>
<evidence type="ECO:0000313" key="6">
    <source>
        <dbReference type="EMBL" id="CAD6338768.1"/>
    </source>
</evidence>
<comment type="subcellular location">
    <subcellularLocation>
        <location evidence="1">Cytoplasm</location>
    </subcellularLocation>
</comment>
<keyword evidence="2" id="KW-0963">Cytoplasm</keyword>
<dbReference type="EMBL" id="CAJGYO010000019">
    <property type="protein sequence ID" value="CAD6338768.1"/>
    <property type="molecule type" value="Genomic_DNA"/>
</dbReference>
<keyword evidence="3" id="KW-0540">Nuclease</keyword>
<comment type="caution">
    <text evidence="6">The sequence shown here is derived from an EMBL/GenBank/DDBJ whole genome shotgun (WGS) entry which is preliminary data.</text>
</comment>
<evidence type="ECO:0000256" key="3">
    <source>
        <dbReference type="ARBA" id="ARBA00022722"/>
    </source>
</evidence>
<accession>A0A811SDY5</accession>
<evidence type="ECO:0000256" key="5">
    <source>
        <dbReference type="ARBA" id="ARBA00022801"/>
    </source>
</evidence>
<dbReference type="GO" id="GO:0005737">
    <property type="term" value="C:cytoplasm"/>
    <property type="evidence" value="ECO:0007669"/>
    <property type="project" value="UniProtKB-SubCell"/>
</dbReference>
<dbReference type="Gene3D" id="3.30.2170.10">
    <property type="entry name" value="archaeoglobus fulgidus dsm 4304 superfamily"/>
    <property type="match status" value="1"/>
</dbReference>
<keyword evidence="4" id="KW-0255">Endonuclease</keyword>
<dbReference type="FunFam" id="3.30.2170.10:FF:000005">
    <property type="entry name" value="Predicted protein"/>
    <property type="match status" value="1"/>
</dbReference>
<evidence type="ECO:0000256" key="2">
    <source>
        <dbReference type="ARBA" id="ARBA00022490"/>
    </source>
</evidence>
<keyword evidence="5" id="KW-0378">Hydrolase</keyword>
<dbReference type="GO" id="GO:0016891">
    <property type="term" value="F:RNA endonuclease activity producing 5'-phosphomonoesters, hydrolytic mechanism"/>
    <property type="evidence" value="ECO:0007669"/>
    <property type="project" value="TreeGrafter"/>
</dbReference>
<dbReference type="HAMAP" id="MF_00801">
    <property type="entry name" value="Endonuclease_5"/>
    <property type="match status" value="1"/>
</dbReference>
<evidence type="ECO:0008006" key="8">
    <source>
        <dbReference type="Google" id="ProtNLM"/>
    </source>
</evidence>
<dbReference type="GO" id="GO:0005730">
    <property type="term" value="C:nucleolus"/>
    <property type="evidence" value="ECO:0007669"/>
    <property type="project" value="TreeGrafter"/>
</dbReference>
<gene>
    <name evidence="6" type="ORF">NCGR_LOCUS62866</name>
</gene>